<proteinExistence type="predicted"/>
<comment type="caution">
    <text evidence="2">The sequence shown here is derived from an EMBL/GenBank/DDBJ whole genome shotgun (WGS) entry which is preliminary data.</text>
</comment>
<dbReference type="EMBL" id="CAJOBA010075188">
    <property type="protein sequence ID" value="CAF4413852.1"/>
    <property type="molecule type" value="Genomic_DNA"/>
</dbReference>
<gene>
    <name evidence="1" type="ORF">OVA965_LOCUS42266</name>
    <name evidence="2" type="ORF">TMI583_LOCUS44119</name>
</gene>
<evidence type="ECO:0000313" key="2">
    <source>
        <dbReference type="EMBL" id="CAF4413852.1"/>
    </source>
</evidence>
<protein>
    <submittedName>
        <fullName evidence="2">Uncharacterized protein</fullName>
    </submittedName>
</protein>
<dbReference type="Proteomes" id="UP000677228">
    <property type="component" value="Unassembled WGS sequence"/>
</dbReference>
<evidence type="ECO:0000313" key="1">
    <source>
        <dbReference type="EMBL" id="CAF1603891.1"/>
    </source>
</evidence>
<dbReference type="Proteomes" id="UP000682733">
    <property type="component" value="Unassembled WGS sequence"/>
</dbReference>
<dbReference type="EMBL" id="CAJNOK010051291">
    <property type="protein sequence ID" value="CAF1603891.1"/>
    <property type="molecule type" value="Genomic_DNA"/>
</dbReference>
<organism evidence="2 3">
    <name type="scientific">Didymodactylos carnosus</name>
    <dbReference type="NCBI Taxonomy" id="1234261"/>
    <lineage>
        <taxon>Eukaryota</taxon>
        <taxon>Metazoa</taxon>
        <taxon>Spiralia</taxon>
        <taxon>Gnathifera</taxon>
        <taxon>Rotifera</taxon>
        <taxon>Eurotatoria</taxon>
        <taxon>Bdelloidea</taxon>
        <taxon>Philodinida</taxon>
        <taxon>Philodinidae</taxon>
        <taxon>Didymodactylos</taxon>
    </lineage>
</organism>
<sequence length="165" mass="19253">MAGIFIRRGDKMIEDSFFQKHGYWRNISLYVKGLVDEEKRRNKTFTSIFIVTDDADVMKSIMNYAKSSSDGVDEKYARQHLQGREILYNVFAPQACFNPFNREGFDQFLVNVNFLIQHSEFIVSHTDSNVGRYLEEVIYVKRQLNTNIHTLTSVRNAPDSLNQEL</sequence>
<evidence type="ECO:0000313" key="3">
    <source>
        <dbReference type="Proteomes" id="UP000682733"/>
    </source>
</evidence>
<dbReference type="AlphaFoldDB" id="A0A8S2VXH2"/>
<dbReference type="Gene3D" id="3.40.50.11350">
    <property type="match status" value="1"/>
</dbReference>
<name>A0A8S2VXH2_9BILA</name>
<reference evidence="2" key="1">
    <citation type="submission" date="2021-02" db="EMBL/GenBank/DDBJ databases">
        <authorList>
            <person name="Nowell W R."/>
        </authorList>
    </citation>
    <scope>NUCLEOTIDE SEQUENCE</scope>
</reference>
<accession>A0A8S2VXH2</accession>